<feature type="non-terminal residue" evidence="1">
    <location>
        <position position="1"/>
    </location>
</feature>
<proteinExistence type="predicted"/>
<comment type="caution">
    <text evidence="1">The sequence shown here is derived from an EMBL/GenBank/DDBJ whole genome shotgun (WGS) entry which is preliminary data.</text>
</comment>
<accession>A0A0F9AEN9</accession>
<protein>
    <submittedName>
        <fullName evidence="1">Uncharacterized protein</fullName>
    </submittedName>
</protein>
<evidence type="ECO:0000313" key="1">
    <source>
        <dbReference type="EMBL" id="KKK76909.1"/>
    </source>
</evidence>
<organism evidence="1">
    <name type="scientific">marine sediment metagenome</name>
    <dbReference type="NCBI Taxonomy" id="412755"/>
    <lineage>
        <taxon>unclassified sequences</taxon>
        <taxon>metagenomes</taxon>
        <taxon>ecological metagenomes</taxon>
    </lineage>
</organism>
<reference evidence="1" key="1">
    <citation type="journal article" date="2015" name="Nature">
        <title>Complex archaea that bridge the gap between prokaryotes and eukaryotes.</title>
        <authorList>
            <person name="Spang A."/>
            <person name="Saw J.H."/>
            <person name="Jorgensen S.L."/>
            <person name="Zaremba-Niedzwiedzka K."/>
            <person name="Martijn J."/>
            <person name="Lind A.E."/>
            <person name="van Eijk R."/>
            <person name="Schleper C."/>
            <person name="Guy L."/>
            <person name="Ettema T.J."/>
        </authorList>
    </citation>
    <scope>NUCLEOTIDE SEQUENCE</scope>
</reference>
<dbReference type="EMBL" id="LAZR01055200">
    <property type="protein sequence ID" value="KKK76909.1"/>
    <property type="molecule type" value="Genomic_DNA"/>
</dbReference>
<gene>
    <name evidence="1" type="ORF">LCGC14_2858900</name>
</gene>
<name>A0A0F9AEN9_9ZZZZ</name>
<sequence length="23" mass="2723">AINDARQMLLQAVKKYQEMDVEE</sequence>
<dbReference type="AlphaFoldDB" id="A0A0F9AEN9"/>